<dbReference type="Pfam" id="PF04991">
    <property type="entry name" value="LicD"/>
    <property type="match status" value="1"/>
</dbReference>
<dbReference type="Proteomes" id="UP000220251">
    <property type="component" value="Unassembled WGS sequence"/>
</dbReference>
<feature type="domain" description="LicD/FKTN/FKRP nucleotidyltransferase" evidence="1">
    <location>
        <begin position="61"/>
        <end position="114"/>
    </location>
</feature>
<protein>
    <submittedName>
        <fullName evidence="2">Conserved putative secreted protein</fullName>
    </submittedName>
</protein>
<proteinExistence type="predicted"/>
<organism evidence="2 3">
    <name type="scientific">Estrella lausannensis</name>
    <dbReference type="NCBI Taxonomy" id="483423"/>
    <lineage>
        <taxon>Bacteria</taxon>
        <taxon>Pseudomonadati</taxon>
        <taxon>Chlamydiota</taxon>
        <taxon>Chlamydiia</taxon>
        <taxon>Parachlamydiales</taxon>
        <taxon>Candidatus Criblamydiaceae</taxon>
        <taxon>Estrella</taxon>
    </lineage>
</organism>
<accession>A0A0H5DNL5</accession>
<gene>
    <name evidence="2" type="ORF">ELAC_0004</name>
</gene>
<dbReference type="PROSITE" id="PS51257">
    <property type="entry name" value="PROKAR_LIPOPROTEIN"/>
    <property type="match status" value="1"/>
</dbReference>
<keyword evidence="3" id="KW-1185">Reference proteome</keyword>
<dbReference type="PANTHER" id="PTHR43404:SF2">
    <property type="entry name" value="LIPOPOLYSACCHARIDE CHOLINEPHOSPHOTRANSFERASE LICD"/>
    <property type="match status" value="1"/>
</dbReference>
<dbReference type="OrthoDB" id="199092at2"/>
<dbReference type="AlphaFoldDB" id="A0A0H5DNL5"/>
<name>A0A0H5DNL5_9BACT</name>
<dbReference type="InterPro" id="IPR052942">
    <property type="entry name" value="LPS_cholinephosphotransferase"/>
</dbReference>
<evidence type="ECO:0000313" key="3">
    <source>
        <dbReference type="Proteomes" id="UP000220251"/>
    </source>
</evidence>
<sequence length="240" mass="27974">MSRRSIFLFVAAFGCFIAAFILKTQTSYPKLTSEDLLRTPREEIGRIYTLHQYVDGLFQQKAIPYFAIAGTLLGAVRHGGVIPWDDDLDIGIMEEDLPRVYDLRETLNQQGYDITEFGGGVKIYYMDGKVIPDPEHPGESYKWKFPWVDLFLMKIEGNRVVYAVDRLKEGFKNEWFYAEDVKHLKRLPFGEGSIPAPDQWIDYLNRVYDGNWNTTAYKDYDHAEERRLSKIPVPIVNFRR</sequence>
<reference evidence="3" key="1">
    <citation type="submission" date="2015-06" db="EMBL/GenBank/DDBJ databases">
        <authorList>
            <person name="Bertelli C."/>
        </authorList>
    </citation>
    <scope>NUCLEOTIDE SEQUENCE [LARGE SCALE GENOMIC DNA]</scope>
    <source>
        <strain evidence="3">CRIB-30</strain>
    </source>
</reference>
<evidence type="ECO:0000259" key="1">
    <source>
        <dbReference type="Pfam" id="PF04991"/>
    </source>
</evidence>
<dbReference type="PANTHER" id="PTHR43404">
    <property type="entry name" value="LIPOPOLYSACCHARIDE CHOLINEPHOSPHOTRANSFERASE LICD"/>
    <property type="match status" value="1"/>
</dbReference>
<dbReference type="InterPro" id="IPR007074">
    <property type="entry name" value="LicD/FKTN/FKRP_NTP_transf"/>
</dbReference>
<dbReference type="EMBL" id="CWGJ01000001">
    <property type="protein sequence ID" value="CRX37368.1"/>
    <property type="molecule type" value="Genomic_DNA"/>
</dbReference>
<dbReference type="GO" id="GO:0009100">
    <property type="term" value="P:glycoprotein metabolic process"/>
    <property type="evidence" value="ECO:0007669"/>
    <property type="project" value="UniProtKB-ARBA"/>
</dbReference>
<evidence type="ECO:0000313" key="2">
    <source>
        <dbReference type="EMBL" id="CRX37368.1"/>
    </source>
</evidence>
<dbReference type="RefSeq" id="WP_098037228.1">
    <property type="nucleotide sequence ID" value="NZ_CWGJ01000001.1"/>
</dbReference>